<name>T1JW75_TETUR</name>
<keyword evidence="8" id="KW-1185">Reference proteome</keyword>
<evidence type="ECO:0000256" key="4">
    <source>
        <dbReference type="ARBA" id="ARBA00022842"/>
    </source>
</evidence>
<reference evidence="8" key="1">
    <citation type="submission" date="2011-08" db="EMBL/GenBank/DDBJ databases">
        <authorList>
            <person name="Rombauts S."/>
        </authorList>
    </citation>
    <scope>NUCLEOTIDE SEQUENCE</scope>
    <source>
        <strain evidence="8">London</strain>
    </source>
</reference>
<gene>
    <name evidence="7" type="primary">107371520</name>
</gene>
<dbReference type="InterPro" id="IPR023214">
    <property type="entry name" value="HAD_sf"/>
</dbReference>
<dbReference type="NCBIfam" id="TIGR01458">
    <property type="entry name" value="HAD-SF-IIA-hyp3"/>
    <property type="match status" value="1"/>
</dbReference>
<dbReference type="PROSITE" id="PS50801">
    <property type="entry name" value="STAS"/>
    <property type="match status" value="1"/>
</dbReference>
<dbReference type="InterPro" id="IPR006357">
    <property type="entry name" value="HAD-SF_hydro_IIA"/>
</dbReference>
<protein>
    <recommendedName>
        <fullName evidence="5">Haloacid dehalogenase-like hydrolase domain-containing protein 2</fullName>
    </recommendedName>
</protein>
<evidence type="ECO:0000256" key="3">
    <source>
        <dbReference type="ARBA" id="ARBA00022723"/>
    </source>
</evidence>
<evidence type="ECO:0000259" key="6">
    <source>
        <dbReference type="PROSITE" id="PS50801"/>
    </source>
</evidence>
<proteinExistence type="inferred from homology"/>
<accession>T1JW75</accession>
<dbReference type="Pfam" id="PF13344">
    <property type="entry name" value="Hydrolase_6"/>
    <property type="match status" value="1"/>
</dbReference>
<dbReference type="SUPFAM" id="SSF56784">
    <property type="entry name" value="HAD-like"/>
    <property type="match status" value="1"/>
</dbReference>
<dbReference type="GO" id="GO:0016791">
    <property type="term" value="F:phosphatase activity"/>
    <property type="evidence" value="ECO:0007669"/>
    <property type="project" value="InterPro"/>
</dbReference>
<dbReference type="STRING" id="32264.T1JW75"/>
<dbReference type="InterPro" id="IPR036412">
    <property type="entry name" value="HAD-like_sf"/>
</dbReference>
<evidence type="ECO:0000256" key="5">
    <source>
        <dbReference type="ARBA" id="ARBA00039666"/>
    </source>
</evidence>
<evidence type="ECO:0000256" key="1">
    <source>
        <dbReference type="ARBA" id="ARBA00001946"/>
    </source>
</evidence>
<dbReference type="EMBL" id="CAEY01000807">
    <property type="status" value="NOT_ANNOTATED_CDS"/>
    <property type="molecule type" value="Genomic_DNA"/>
</dbReference>
<evidence type="ECO:0000313" key="8">
    <source>
        <dbReference type="Proteomes" id="UP000015104"/>
    </source>
</evidence>
<reference evidence="7" key="2">
    <citation type="submission" date="2015-06" db="UniProtKB">
        <authorList>
            <consortium name="EnsemblMetazoa"/>
        </authorList>
    </citation>
    <scope>IDENTIFICATION</scope>
</reference>
<dbReference type="AlphaFoldDB" id="T1JW75"/>
<dbReference type="InterPro" id="IPR006355">
    <property type="entry name" value="LHPP/HDHD2"/>
</dbReference>
<comment type="cofactor">
    <cofactor evidence="1">
        <name>Mg(2+)</name>
        <dbReference type="ChEBI" id="CHEBI:18420"/>
    </cofactor>
</comment>
<dbReference type="HOGENOM" id="CLU_043473_4_0_1"/>
<comment type="similarity">
    <text evidence="2">Belongs to the HAD-like hydrolase superfamily.</text>
</comment>
<dbReference type="InterPro" id="IPR002645">
    <property type="entry name" value="STAS_dom"/>
</dbReference>
<dbReference type="PANTHER" id="PTHR19288">
    <property type="entry name" value="4-NITROPHENYLPHOSPHATASE-RELATED"/>
    <property type="match status" value="1"/>
</dbReference>
<evidence type="ECO:0000256" key="2">
    <source>
        <dbReference type="ARBA" id="ARBA00007958"/>
    </source>
</evidence>
<feature type="domain" description="STAS" evidence="6">
    <location>
        <begin position="1"/>
        <end position="78"/>
    </location>
</feature>
<dbReference type="CDD" id="cd07509">
    <property type="entry name" value="HAD_PPase"/>
    <property type="match status" value="1"/>
</dbReference>
<dbReference type="PANTHER" id="PTHR19288:SF46">
    <property type="entry name" value="HALOACID DEHALOGENASE-LIKE HYDROLASE DOMAIN-CONTAINING PROTEIN 2"/>
    <property type="match status" value="1"/>
</dbReference>
<dbReference type="eggNOG" id="KOG3040">
    <property type="taxonomic scope" value="Eukaryota"/>
</dbReference>
<dbReference type="GO" id="GO:0005737">
    <property type="term" value="C:cytoplasm"/>
    <property type="evidence" value="ECO:0007669"/>
    <property type="project" value="TreeGrafter"/>
</dbReference>
<dbReference type="OrthoDB" id="426235at2759"/>
<dbReference type="KEGG" id="tut:107371520"/>
<dbReference type="Proteomes" id="UP000015104">
    <property type="component" value="Unassembled WGS sequence"/>
</dbReference>
<dbReference type="NCBIfam" id="TIGR01460">
    <property type="entry name" value="HAD-SF-IIA"/>
    <property type="match status" value="1"/>
</dbReference>
<dbReference type="GO" id="GO:0046872">
    <property type="term" value="F:metal ion binding"/>
    <property type="evidence" value="ECO:0007669"/>
    <property type="project" value="UniProtKB-KW"/>
</dbReference>
<dbReference type="OMA" id="RKPIESW"/>
<keyword evidence="4" id="KW-0460">Magnesium</keyword>
<sequence length="261" mass="29077">MVKGVLIDLSGTLHIDDFVIPGAIEAINRLRQKGVKIRFATNTTKESRRLLHERLIRLGFDVKPDEIHTSLTAAGDLLIQCNLTKPFLMIDEKAIEDFQDIVETNVEPKDADSVVIGLSPSHFNYQSLNDAFSCIMRGVPLIGIHKSRYFKKYDGLALGPGAFIAALEYSTDCQPIIVGKPEKKFFLDAIKPFDLKPEDCYMIGDDVREDIRGAQSAGFHGILLQTGKYRSGDEEKINPKPEHVFPSIAEAVDHILKQIDG</sequence>
<dbReference type="EnsemblMetazoa" id="tetur02g07260.1">
    <property type="protein sequence ID" value="tetur02g07260.1"/>
    <property type="gene ID" value="tetur02g07260"/>
</dbReference>
<organism evidence="7 8">
    <name type="scientific">Tetranychus urticae</name>
    <name type="common">Two-spotted spider mite</name>
    <dbReference type="NCBI Taxonomy" id="32264"/>
    <lineage>
        <taxon>Eukaryota</taxon>
        <taxon>Metazoa</taxon>
        <taxon>Ecdysozoa</taxon>
        <taxon>Arthropoda</taxon>
        <taxon>Chelicerata</taxon>
        <taxon>Arachnida</taxon>
        <taxon>Acari</taxon>
        <taxon>Acariformes</taxon>
        <taxon>Trombidiformes</taxon>
        <taxon>Prostigmata</taxon>
        <taxon>Eleutherengona</taxon>
        <taxon>Raphignathae</taxon>
        <taxon>Tetranychoidea</taxon>
        <taxon>Tetranychidae</taxon>
        <taxon>Tetranychus</taxon>
    </lineage>
</organism>
<keyword evidence="3" id="KW-0479">Metal-binding</keyword>
<dbReference type="Pfam" id="PF13242">
    <property type="entry name" value="Hydrolase_like"/>
    <property type="match status" value="1"/>
</dbReference>
<dbReference type="Gene3D" id="3.40.50.1000">
    <property type="entry name" value="HAD superfamily/HAD-like"/>
    <property type="match status" value="2"/>
</dbReference>
<evidence type="ECO:0000313" key="7">
    <source>
        <dbReference type="EnsemblMetazoa" id="tetur02g07260.1"/>
    </source>
</evidence>